<evidence type="ECO:0000256" key="1">
    <source>
        <dbReference type="ARBA" id="ARBA00004496"/>
    </source>
</evidence>
<organism evidence="7 8">
    <name type="scientific">Lacticaseibacillus rhamnosus (strain LMS2-1)</name>
    <dbReference type="NCBI Taxonomy" id="525361"/>
    <lineage>
        <taxon>Bacteria</taxon>
        <taxon>Bacillati</taxon>
        <taxon>Bacillota</taxon>
        <taxon>Bacilli</taxon>
        <taxon>Lactobacillales</taxon>
        <taxon>Lactobacillaceae</taxon>
        <taxon>Lacticaseibacillus</taxon>
    </lineage>
</organism>
<dbReference type="GO" id="GO:0006508">
    <property type="term" value="P:proteolysis"/>
    <property type="evidence" value="ECO:0007669"/>
    <property type="project" value="UniProtKB-KW"/>
</dbReference>
<keyword evidence="3 5" id="KW-0378">Hydrolase</keyword>
<dbReference type="InterPro" id="IPR004134">
    <property type="entry name" value="Peptidase_C1B"/>
</dbReference>
<dbReference type="Gene3D" id="3.90.70.10">
    <property type="entry name" value="Cysteine proteinases"/>
    <property type="match status" value="1"/>
</dbReference>
<dbReference type="PANTHER" id="PTHR10363">
    <property type="entry name" value="BLEOMYCIN HYDROLASE"/>
    <property type="match status" value="1"/>
</dbReference>
<protein>
    <recommendedName>
        <fullName evidence="5">Aminopeptidase</fullName>
    </recommendedName>
</protein>
<proteinExistence type="inferred from homology"/>
<sequence length="469" mass="53262">MIFITSRMVTQLMHIKRSVYLMSAEITSGDLDQFKQDLQATPGANALQKAVMNNGINATAENTDSKVAMTPTFSIELDTGAVSNQKQSGRCWMFAALNTMRHGIQAQFKIKDFELSQNYTFFWDKFEKSNYFYENVLKTADQPLDSRKVAFLLATPQQDGGQWDMLSALIEKYGIVPKSVMPETYSSSKSNELNGLLNLKLRKDAVTLRKLVADKASDADIEAAKQKMLAEDYRILAYTLGNPPTKFDFEYRDDDKNYHIDRELTPQTFFKKYVGWNLDDYQSIINAPTADKPYKHLYTVEMLGNVVGGREVRHLNLDIDTFKDLAIKQLKAGESVWFGSDVGQSSDRQLGILDTNIYKKDDLFNTDFTMTKAERLDYGESLMTHAMVLTGVDLVDGKPTKWKVENSWGEKVGEKGYFVASDAWFDQFVYQVVISKKYLPAELQDVIKNEYDKPTVLAPWDPMGALASR</sequence>
<evidence type="ECO:0000256" key="5">
    <source>
        <dbReference type="PIRNR" id="PIRNR005700"/>
    </source>
</evidence>
<dbReference type="MEROPS" id="C01.086"/>
<feature type="active site" evidence="6">
    <location>
        <position position="406"/>
    </location>
</feature>
<dbReference type="GO" id="GO:0070005">
    <property type="term" value="F:cysteine-type aminopeptidase activity"/>
    <property type="evidence" value="ECO:0007669"/>
    <property type="project" value="InterPro"/>
</dbReference>
<dbReference type="Proteomes" id="UP000004525">
    <property type="component" value="Unassembled WGS sequence"/>
</dbReference>
<dbReference type="GO" id="GO:0043418">
    <property type="term" value="P:homocysteine catabolic process"/>
    <property type="evidence" value="ECO:0007669"/>
    <property type="project" value="TreeGrafter"/>
</dbReference>
<dbReference type="PIRSF" id="PIRSF005700">
    <property type="entry name" value="PepC"/>
    <property type="match status" value="1"/>
</dbReference>
<evidence type="ECO:0000313" key="8">
    <source>
        <dbReference type="Proteomes" id="UP000004525"/>
    </source>
</evidence>
<dbReference type="SUPFAM" id="SSF54001">
    <property type="entry name" value="Cysteine proteinases"/>
    <property type="match status" value="1"/>
</dbReference>
<dbReference type="PROSITE" id="PS00139">
    <property type="entry name" value="THIOL_PROTEASE_CYS"/>
    <property type="match status" value="1"/>
</dbReference>
<evidence type="ECO:0000256" key="3">
    <source>
        <dbReference type="ARBA" id="ARBA00022801"/>
    </source>
</evidence>
<keyword evidence="5" id="KW-0031">Aminopeptidase</keyword>
<keyword evidence="8" id="KW-1185">Reference proteome</keyword>
<dbReference type="GO" id="GO:0005737">
    <property type="term" value="C:cytoplasm"/>
    <property type="evidence" value="ECO:0007669"/>
    <property type="project" value="UniProtKB-SubCell"/>
</dbReference>
<dbReference type="InterPro" id="IPR000169">
    <property type="entry name" value="Pept_cys_AS"/>
</dbReference>
<reference evidence="7" key="1">
    <citation type="submission" date="2009-01" db="EMBL/GenBank/DDBJ databases">
        <authorList>
            <person name="Qin X."/>
            <person name="Bachman B."/>
            <person name="Battles P."/>
            <person name="Bell A."/>
            <person name="Bess C."/>
            <person name="Bickham C."/>
            <person name="Chaboub L."/>
            <person name="Chen D."/>
            <person name="Coyle M."/>
            <person name="Deiros D.R."/>
            <person name="Dinh H."/>
            <person name="Forbes L."/>
            <person name="Fowler G."/>
            <person name="Francisco L."/>
            <person name="Fu Q."/>
            <person name="Gubbala S."/>
            <person name="Hale W."/>
            <person name="Han Y."/>
            <person name="Hemphill L."/>
            <person name="Highlander S.K."/>
            <person name="Hirani K."/>
            <person name="Hogues M."/>
            <person name="Jackson L."/>
            <person name="Jakkamsetti A."/>
            <person name="Javaid M."/>
            <person name="Jiang H."/>
            <person name="Korchina V."/>
            <person name="Kovar C."/>
            <person name="Lara F."/>
            <person name="Lee S."/>
            <person name="Mata R."/>
            <person name="Mathew T."/>
            <person name="Moen C."/>
            <person name="Morales K."/>
            <person name="Munidasa M."/>
            <person name="Nazareth L."/>
            <person name="Ngo R."/>
            <person name="Nguyen L."/>
            <person name="Okwuonu G."/>
            <person name="Ongeri F."/>
            <person name="Patil S."/>
            <person name="Petrosino J."/>
            <person name="Pham C."/>
            <person name="Pham P."/>
            <person name="Pu L.-L."/>
            <person name="Puazo M."/>
            <person name="Raj R."/>
            <person name="Reid J."/>
            <person name="Rouhana J."/>
            <person name="Saada N."/>
            <person name="Shang Y."/>
            <person name="Simmons D."/>
            <person name="Thornton R."/>
            <person name="Warren J."/>
            <person name="Weissenberger G."/>
            <person name="Zhang J."/>
            <person name="Zhang L."/>
            <person name="Zhou C."/>
            <person name="Zhu D."/>
            <person name="Muzny D."/>
            <person name="Worley K."/>
            <person name="Gibbs R."/>
        </authorList>
    </citation>
    <scope>NUCLEOTIDE SEQUENCE [LARGE SCALE GENOMIC DNA]</scope>
    <source>
        <strain evidence="7">LMS2-1</strain>
    </source>
</reference>
<dbReference type="CDD" id="cd00585">
    <property type="entry name" value="Peptidase_C1B"/>
    <property type="match status" value="1"/>
</dbReference>
<accession>C2JYY2</accession>
<dbReference type="InterPro" id="IPR025660">
    <property type="entry name" value="Pept_his_AS"/>
</dbReference>
<dbReference type="GO" id="GO:0009636">
    <property type="term" value="P:response to toxic substance"/>
    <property type="evidence" value="ECO:0007669"/>
    <property type="project" value="TreeGrafter"/>
</dbReference>
<dbReference type="AlphaFoldDB" id="C2JYY2"/>
<feature type="active site" evidence="6">
    <location>
        <position position="385"/>
    </location>
</feature>
<evidence type="ECO:0000256" key="6">
    <source>
        <dbReference type="PIRSR" id="PIRSR005700-1"/>
    </source>
</evidence>
<dbReference type="EMBL" id="ACIZ01000091">
    <property type="protein sequence ID" value="EEN79815.1"/>
    <property type="molecule type" value="Genomic_DNA"/>
</dbReference>
<evidence type="ECO:0000313" key="7">
    <source>
        <dbReference type="EMBL" id="EEN79815.1"/>
    </source>
</evidence>
<name>C2JYY2_LACRM</name>
<dbReference type="HOGENOM" id="CLU_038600_0_1_9"/>
<comment type="similarity">
    <text evidence="5">Belongs to the peptidase C1 family.</text>
</comment>
<keyword evidence="4 5" id="KW-0788">Thiol protease</keyword>
<evidence type="ECO:0000256" key="2">
    <source>
        <dbReference type="ARBA" id="ARBA00022670"/>
    </source>
</evidence>
<dbReference type="PROSITE" id="PS00639">
    <property type="entry name" value="THIOL_PROTEASE_HIS"/>
    <property type="match status" value="1"/>
</dbReference>
<keyword evidence="2 5" id="KW-0645">Protease</keyword>
<dbReference type="Pfam" id="PF03051">
    <property type="entry name" value="Peptidase_C1_2"/>
    <property type="match status" value="1"/>
</dbReference>
<dbReference type="InterPro" id="IPR038765">
    <property type="entry name" value="Papain-like_cys_pep_sf"/>
</dbReference>
<dbReference type="PANTHER" id="PTHR10363:SF2">
    <property type="entry name" value="BLEOMYCIN HYDROLASE"/>
    <property type="match status" value="1"/>
</dbReference>
<gene>
    <name evidence="7" type="primary">pepC-1</name>
    <name evidence="7" type="ORF">HMPREF0539_2117</name>
</gene>
<comment type="subcellular location">
    <subcellularLocation>
        <location evidence="1">Cytoplasm</location>
    </subcellularLocation>
</comment>
<feature type="active site" evidence="6">
    <location>
        <position position="91"/>
    </location>
</feature>
<comment type="caution">
    <text evidence="7">The sequence shown here is derived from an EMBL/GenBank/DDBJ whole genome shotgun (WGS) entry which is preliminary data.</text>
</comment>
<evidence type="ECO:0000256" key="4">
    <source>
        <dbReference type="ARBA" id="ARBA00022807"/>
    </source>
</evidence>